<sequence>MKIMVVWRIWALLAGVAVSIPAFHNVNDFDLMGRECPLPNARGVPCNTLCVRDRDDCPDQVRMKCKRGERPCLDGVCRKTCEGIANICACRADTQEDFVPCAAEPELTVDINSFNRTIKRSMIASACGEFLGISQDLGTWKLDLEDDMFWAGCPLEEPPKFTFDEPTWLALFAIVGGELLMLALWSVYKLNMEKGMRPMFASEAAVSASTKEKGVTTQEVFPIKGFVDSAFGTGMAHSLLVISAGWLCYLGVITADYYGALNGKEYGIAYGSYDLSSGMFITIWVLATSWFVTLNVVRSRVRNYFRIQISAKDAQYVQIEQTQATTLLLDDGAAFLRKLRSAEKKFKQMMGWDVLVATAKLDRTVNGLLYFNHRCRRYVLLEGGFQPYEFELGSTHAALCCLDGGLTEEEALRRLELKGPNFIQVSVPTFMEAFAEEITGFFYLYQLMIMWLFYYLAYWIIGVVDTVVIIASAIVKVMVRLRAEHRVKAMAEHQETVRVLRNGKWSRKSSRKLVPGDVFEVTNHSIVPCDAVLLQGCAVADESSLTGEPLPIRKFPLKPELVPFDRMGADKIHSLFAGTTIKQTMGEEVRALVCLTATDTDKGQLVHKILFPNPISFIFNEQLKVVVMILAVWGMVLFCMGMWLMKKGGSAAWFYGMLCLAQILSPILPASLVVGQSVAAKELEKRQVHCVDLPRIMIAGKVQIFCFDKTGTLTKEGLEFYGGQPVVDNRLASLEKTGFSDLFQLAISTCHSVTLVGGELIGNPVDIEMFTSTKWKLQTPQIPEYIDTIEGPNRVAHILRRFEFVHARASMSVAVLDEITGHVHVFIKGSFEKMGALAANLPNDYNTATTRLAAEGCYVLAVAHRDLGIVTKQQVDAMTREEMEGNADLLGLVVFKNQLKDDTRASILELKRGSTRTVMITGDTALTGIYIARASGMMSESSRVYLGDLGSDGEVFWMDAKNATAGKEEPLLSTSAVRGLFPRDGVGSIVELAVTGRAFNRLIETEEVRDLLLNVRVFARMLPQDKVHCIQLHMERGVTAMCGDGGNDCGALRAAHVGIALSEAEASIVAAFSSSNRSVSSCVELLRQGRAALATSFANYKFLILYGETMAFLKLHTFYFSISPSQNLWILVDAFITVGLTFALTQSQAADRLSSTRPTARILGPETLASALGQIFINAAFLMGAFGILFKQPFFKCHEFDASAVDLSKWYLLGDNFESMLLSFLVLFHFVNSAFVFNLGYKFRSAFYRNYLLIFIWGSFIILIMYVLLADPNWVGCALRLNCGDPDVIESLGYPRPTFDIIKYNIPHGHNVFPTYFRYFLAGYCIANMVAGILWETLVVLGPVRNWAKKNRPLPRLSVKL</sequence>
<comment type="caution">
    <text evidence="1">The sequence shown here is derived from an EMBL/GenBank/DDBJ whole genome shotgun (WGS) entry which is preliminary data.</text>
</comment>
<proteinExistence type="predicted"/>
<evidence type="ECO:0000313" key="1">
    <source>
        <dbReference type="EMBL" id="KAJ9060296.1"/>
    </source>
</evidence>
<keyword evidence="2" id="KW-1185">Reference proteome</keyword>
<organism evidence="1 2">
    <name type="scientific">Entomophthora muscae</name>
    <dbReference type="NCBI Taxonomy" id="34485"/>
    <lineage>
        <taxon>Eukaryota</taxon>
        <taxon>Fungi</taxon>
        <taxon>Fungi incertae sedis</taxon>
        <taxon>Zoopagomycota</taxon>
        <taxon>Entomophthoromycotina</taxon>
        <taxon>Entomophthoromycetes</taxon>
        <taxon>Entomophthorales</taxon>
        <taxon>Entomophthoraceae</taxon>
        <taxon>Entomophthora</taxon>
    </lineage>
</organism>
<dbReference type="Proteomes" id="UP001165960">
    <property type="component" value="Unassembled WGS sequence"/>
</dbReference>
<evidence type="ECO:0000313" key="2">
    <source>
        <dbReference type="Proteomes" id="UP001165960"/>
    </source>
</evidence>
<reference evidence="1" key="1">
    <citation type="submission" date="2022-04" db="EMBL/GenBank/DDBJ databases">
        <title>Genome of the entomopathogenic fungus Entomophthora muscae.</title>
        <authorList>
            <person name="Elya C."/>
            <person name="Lovett B.R."/>
            <person name="Lee E."/>
            <person name="Macias A.M."/>
            <person name="Hajek A.E."/>
            <person name="De Bivort B.L."/>
            <person name="Kasson M.T."/>
            <person name="De Fine Licht H.H."/>
            <person name="Stajich J.E."/>
        </authorList>
    </citation>
    <scope>NUCLEOTIDE SEQUENCE</scope>
    <source>
        <strain evidence="1">Berkeley</strain>
    </source>
</reference>
<gene>
    <name evidence="1" type="ORF">DSO57_1032261</name>
</gene>
<dbReference type="EMBL" id="QTSX02005211">
    <property type="protein sequence ID" value="KAJ9060296.1"/>
    <property type="molecule type" value="Genomic_DNA"/>
</dbReference>
<name>A0ACC2SDF1_9FUNG</name>
<protein>
    <submittedName>
        <fullName evidence="1">Uncharacterized protein</fullName>
    </submittedName>
</protein>
<accession>A0ACC2SDF1</accession>